<proteinExistence type="predicted"/>
<protein>
    <submittedName>
        <fullName evidence="1">Uncharacterized protein</fullName>
    </submittedName>
</protein>
<reference evidence="1 2" key="1">
    <citation type="submission" date="2010-08" db="EMBL/GenBank/DDBJ databases">
        <authorList>
            <person name="Weinstock G."/>
            <person name="Sodergren E."/>
            <person name="Clifton S."/>
            <person name="Fulton L."/>
            <person name="Fulton B."/>
            <person name="Courtney L."/>
            <person name="Fronick C."/>
            <person name="Harrison M."/>
            <person name="Strong C."/>
            <person name="Farmer C."/>
            <person name="Delahaunty K."/>
            <person name="Markovic C."/>
            <person name="Hall O."/>
            <person name="Minx P."/>
            <person name="Tomlinson C."/>
            <person name="Mitreva M."/>
            <person name="Hou S."/>
            <person name="Chen J."/>
            <person name="Wollam A."/>
            <person name="Pepin K.H."/>
            <person name="Johnson M."/>
            <person name="Bhonagiri V."/>
            <person name="Zhang X."/>
            <person name="Suruliraj S."/>
            <person name="Warren W."/>
            <person name="Chinwalla A."/>
            <person name="Mardis E.R."/>
            <person name="Wilson R.K."/>
        </authorList>
    </citation>
    <scope>NUCLEOTIDE SEQUENCE [LARGE SCALE GENOMIC DNA]</scope>
    <source>
        <strain evidence="1 2">KLE1255</strain>
    </source>
</reference>
<gene>
    <name evidence="1" type="ORF">HMPREF9436_01174</name>
</gene>
<dbReference type="AlphaFoldDB" id="E2ZHN5"/>
<sequence>MAVNNTTKKYSDMEFPLAMKRQDAFALDETAVWPSMETAQAYAKTNPTAYIGQLLSVIVGGVATPYVIQNAAGDLAPLGAAAVTIASDAEANEAITEVFGE</sequence>
<dbReference type="RefSeq" id="WP_005940863.1">
    <property type="nucleotide sequence ID" value="NZ_GL538303.1"/>
</dbReference>
<name>E2ZHN5_9FIRM</name>
<dbReference type="Proteomes" id="UP000006028">
    <property type="component" value="Unassembled WGS sequence"/>
</dbReference>
<dbReference type="EMBL" id="AECU01000098">
    <property type="protein sequence ID" value="EFQ07303.1"/>
    <property type="molecule type" value="Genomic_DNA"/>
</dbReference>
<dbReference type="BioCyc" id="FCF748224-HMP:GTSS-2625-MONOMER"/>
<evidence type="ECO:0000313" key="1">
    <source>
        <dbReference type="EMBL" id="EFQ07303.1"/>
    </source>
</evidence>
<comment type="caution">
    <text evidence="1">The sequence shown here is derived from an EMBL/GenBank/DDBJ whole genome shotgun (WGS) entry which is preliminary data.</text>
</comment>
<dbReference type="HOGENOM" id="CLU_2287328_0_0_9"/>
<accession>E2ZHN5</accession>
<dbReference type="STRING" id="748224.HMPREF9436_01174"/>
<organism evidence="1 2">
    <name type="scientific">Faecalibacterium cf. prausnitzii KLE1255</name>
    <dbReference type="NCBI Taxonomy" id="748224"/>
    <lineage>
        <taxon>Bacteria</taxon>
        <taxon>Bacillati</taxon>
        <taxon>Bacillota</taxon>
        <taxon>Clostridia</taxon>
        <taxon>Eubacteriales</taxon>
        <taxon>Oscillospiraceae</taxon>
        <taxon>Faecalibacterium</taxon>
    </lineage>
</organism>
<evidence type="ECO:0000313" key="2">
    <source>
        <dbReference type="Proteomes" id="UP000006028"/>
    </source>
</evidence>